<reference evidence="13 14" key="2">
    <citation type="journal article" date="2014" name="Genome Announc.">
        <title>Complete Genome Sequence of the Subsurface, Mesophilic Sulfate-Reducing Bacterium Desulfovibrio aespoeensis Aspo-2.</title>
        <authorList>
            <person name="Pedersen K."/>
            <person name="Bengtsson A."/>
            <person name="Edlund J."/>
            <person name="Rabe L."/>
            <person name="Hazen T."/>
            <person name="Chakraborty R."/>
            <person name="Goodwin L."/>
            <person name="Shapiro N."/>
        </authorList>
    </citation>
    <scope>NUCLEOTIDE SEQUENCE [LARGE SCALE GENOMIC DNA]</scope>
    <source>
        <strain evidence="14">ATCC 700646 / DSM 10631 / Aspo-2</strain>
    </source>
</reference>
<evidence type="ECO:0000256" key="7">
    <source>
        <dbReference type="ARBA" id="ARBA00022691"/>
    </source>
</evidence>
<keyword evidence="14" id="KW-1185">Reference proteome</keyword>
<dbReference type="HOGENOM" id="CLU_067442_2_0_7"/>
<evidence type="ECO:0000256" key="8">
    <source>
        <dbReference type="ARBA" id="ARBA00025699"/>
    </source>
</evidence>
<dbReference type="PANTHER" id="PTHR30027:SF3">
    <property type="entry name" value="16S RRNA (URACIL(1498)-N(3))-METHYLTRANSFERASE"/>
    <property type="match status" value="1"/>
</dbReference>
<dbReference type="eggNOG" id="COG1385">
    <property type="taxonomic scope" value="Bacteria"/>
</dbReference>
<dbReference type="PANTHER" id="PTHR30027">
    <property type="entry name" value="RIBOSOMAL RNA SMALL SUBUNIT METHYLTRANSFERASE E"/>
    <property type="match status" value="1"/>
</dbReference>
<dbReference type="OrthoDB" id="9815641at2"/>
<dbReference type="KEGG" id="das:Daes_1541"/>
<dbReference type="NCBIfam" id="TIGR00046">
    <property type="entry name" value="RsmE family RNA methyltransferase"/>
    <property type="match status" value="1"/>
</dbReference>
<feature type="domain" description="Ribosomal RNA small subunit methyltransferase E methyltransferase" evidence="11">
    <location>
        <begin position="82"/>
        <end position="237"/>
    </location>
</feature>
<dbReference type="Proteomes" id="UP000002191">
    <property type="component" value="Chromosome"/>
</dbReference>
<evidence type="ECO:0000256" key="4">
    <source>
        <dbReference type="ARBA" id="ARBA00022552"/>
    </source>
</evidence>
<dbReference type="SUPFAM" id="SSF75217">
    <property type="entry name" value="alpha/beta knot"/>
    <property type="match status" value="1"/>
</dbReference>
<comment type="similarity">
    <text evidence="2 10">Belongs to the RNA methyltransferase RsmE family.</text>
</comment>
<dbReference type="STRING" id="643562.Daes_1541"/>
<dbReference type="SUPFAM" id="SSF88697">
    <property type="entry name" value="PUA domain-like"/>
    <property type="match status" value="1"/>
</dbReference>
<comment type="catalytic activity">
    <reaction evidence="9 10">
        <text>uridine(1498) in 16S rRNA + S-adenosyl-L-methionine = N(3)-methyluridine(1498) in 16S rRNA + S-adenosyl-L-homocysteine + H(+)</text>
        <dbReference type="Rhea" id="RHEA:42920"/>
        <dbReference type="Rhea" id="RHEA-COMP:10283"/>
        <dbReference type="Rhea" id="RHEA-COMP:10284"/>
        <dbReference type="ChEBI" id="CHEBI:15378"/>
        <dbReference type="ChEBI" id="CHEBI:57856"/>
        <dbReference type="ChEBI" id="CHEBI:59789"/>
        <dbReference type="ChEBI" id="CHEBI:65315"/>
        <dbReference type="ChEBI" id="CHEBI:74502"/>
        <dbReference type="EC" id="2.1.1.193"/>
    </reaction>
</comment>
<gene>
    <name evidence="13" type="ordered locus">Daes_1541</name>
</gene>
<dbReference type="AlphaFoldDB" id="E6VWQ4"/>
<dbReference type="Pfam" id="PF20260">
    <property type="entry name" value="PUA_4"/>
    <property type="match status" value="1"/>
</dbReference>
<evidence type="ECO:0000313" key="13">
    <source>
        <dbReference type="EMBL" id="ADU62555.1"/>
    </source>
</evidence>
<dbReference type="CDD" id="cd18084">
    <property type="entry name" value="RsmE-like"/>
    <property type="match status" value="1"/>
</dbReference>
<dbReference type="InterPro" id="IPR029026">
    <property type="entry name" value="tRNA_m1G_MTases_N"/>
</dbReference>
<evidence type="ECO:0000256" key="9">
    <source>
        <dbReference type="ARBA" id="ARBA00047944"/>
    </source>
</evidence>
<dbReference type="EMBL" id="CP002431">
    <property type="protein sequence ID" value="ADU62555.1"/>
    <property type="molecule type" value="Genomic_DNA"/>
</dbReference>
<evidence type="ECO:0000256" key="2">
    <source>
        <dbReference type="ARBA" id="ARBA00005528"/>
    </source>
</evidence>
<dbReference type="InterPro" id="IPR029028">
    <property type="entry name" value="Alpha/beta_knot_MTases"/>
</dbReference>
<evidence type="ECO:0000259" key="12">
    <source>
        <dbReference type="Pfam" id="PF20260"/>
    </source>
</evidence>
<evidence type="ECO:0000259" key="11">
    <source>
        <dbReference type="Pfam" id="PF04452"/>
    </source>
</evidence>
<protein>
    <recommendedName>
        <fullName evidence="10">Ribosomal RNA small subunit methyltransferase E</fullName>
        <ecNumber evidence="10">2.1.1.193</ecNumber>
    </recommendedName>
</protein>
<evidence type="ECO:0000256" key="6">
    <source>
        <dbReference type="ARBA" id="ARBA00022679"/>
    </source>
</evidence>
<dbReference type="GO" id="GO:0070042">
    <property type="term" value="F:rRNA (uridine-N3-)-methyltransferase activity"/>
    <property type="evidence" value="ECO:0007669"/>
    <property type="project" value="TreeGrafter"/>
</dbReference>
<dbReference type="EC" id="2.1.1.193" evidence="10"/>
<evidence type="ECO:0000256" key="1">
    <source>
        <dbReference type="ARBA" id="ARBA00004496"/>
    </source>
</evidence>
<proteinExistence type="inferred from homology"/>
<keyword evidence="3 10" id="KW-0963">Cytoplasm</keyword>
<dbReference type="InterPro" id="IPR015947">
    <property type="entry name" value="PUA-like_sf"/>
</dbReference>
<dbReference type="InterPro" id="IPR046887">
    <property type="entry name" value="RsmE_PUA-like"/>
</dbReference>
<dbReference type="Pfam" id="PF04452">
    <property type="entry name" value="Methyltrans_RNA"/>
    <property type="match status" value="1"/>
</dbReference>
<evidence type="ECO:0000256" key="3">
    <source>
        <dbReference type="ARBA" id="ARBA00022490"/>
    </source>
</evidence>
<keyword evidence="4 10" id="KW-0698">rRNA processing</keyword>
<dbReference type="GO" id="GO:0070475">
    <property type="term" value="P:rRNA base methylation"/>
    <property type="evidence" value="ECO:0007669"/>
    <property type="project" value="TreeGrafter"/>
</dbReference>
<reference evidence="14" key="1">
    <citation type="submission" date="2010-12" db="EMBL/GenBank/DDBJ databases">
        <title>Complete sequence of Desulfovibrio aespoeensis Aspo-2.</title>
        <authorList>
            <consortium name="US DOE Joint Genome Institute"/>
            <person name="Lucas S."/>
            <person name="Copeland A."/>
            <person name="Lapidus A."/>
            <person name="Cheng J.-F."/>
            <person name="Goodwin L."/>
            <person name="Pitluck S."/>
            <person name="Chertkov O."/>
            <person name="Misra M."/>
            <person name="Detter J.C."/>
            <person name="Han C."/>
            <person name="Tapia R."/>
            <person name="Land M."/>
            <person name="Hauser L."/>
            <person name="Kyrpides N."/>
            <person name="Ivanova N."/>
            <person name="Ovchinnikova G."/>
            <person name="Pedersen K."/>
            <person name="Jagevall S."/>
            <person name="Hazen T."/>
            <person name="Woyke T."/>
        </authorList>
    </citation>
    <scope>NUCLEOTIDE SEQUENCE [LARGE SCALE GENOMIC DNA]</scope>
    <source>
        <strain evidence="14">ATCC 700646 / DSM 10631 / Aspo-2</strain>
    </source>
</reference>
<dbReference type="PIRSF" id="PIRSF015601">
    <property type="entry name" value="MTase_slr0722"/>
    <property type="match status" value="1"/>
</dbReference>
<accession>E6VWQ4</accession>
<keyword evidence="6 10" id="KW-0808">Transferase</keyword>
<sequence length="246" mass="26683">MARLNSFHHPAQGWPSAVGETVRFSGAEAHHMLAVLRTAPDQIVRLFDGLGRVGLFKVQKTDRNTALLEAVSLESHPAQDTGVTLAIGWGKSKRRDYLFEKLVELQGLGVAFWSAARSQGQMPDTPKESWRDKCVQAAKQCGNPLLPTITVLPAGLGGLLDFARGFDRCYVAWESDEADRPLTPADLSCGTSLIVIGPEGGLEHDEALALLEGGFVPVTLGQSILRWETAATYCLSLGWFARQGDK</sequence>
<dbReference type="Gene3D" id="3.40.1280.10">
    <property type="match status" value="1"/>
</dbReference>
<evidence type="ECO:0000256" key="5">
    <source>
        <dbReference type="ARBA" id="ARBA00022603"/>
    </source>
</evidence>
<keyword evidence="5 10" id="KW-0489">Methyltransferase</keyword>
<organism evidence="13 14">
    <name type="scientific">Pseudodesulfovibrio aespoeensis (strain ATCC 700646 / DSM 10631 / Aspo-2)</name>
    <name type="common">Desulfovibrio aespoeensis</name>
    <dbReference type="NCBI Taxonomy" id="643562"/>
    <lineage>
        <taxon>Bacteria</taxon>
        <taxon>Pseudomonadati</taxon>
        <taxon>Thermodesulfobacteriota</taxon>
        <taxon>Desulfovibrionia</taxon>
        <taxon>Desulfovibrionales</taxon>
        <taxon>Desulfovibrionaceae</taxon>
    </lineage>
</organism>
<name>E6VWQ4_PSEA9</name>
<evidence type="ECO:0000256" key="10">
    <source>
        <dbReference type="PIRNR" id="PIRNR015601"/>
    </source>
</evidence>
<dbReference type="InterPro" id="IPR006700">
    <property type="entry name" value="RsmE"/>
</dbReference>
<dbReference type="RefSeq" id="WP_013514482.1">
    <property type="nucleotide sequence ID" value="NC_014844.1"/>
</dbReference>
<comment type="function">
    <text evidence="8 10">Specifically methylates the N3 position of the uracil ring of uridine 1498 (m3U1498) in 16S rRNA. Acts on the fully assembled 30S ribosomal subunit.</text>
</comment>
<feature type="domain" description="Ribosomal RNA small subunit methyltransferase E PUA-like" evidence="12">
    <location>
        <begin position="25"/>
        <end position="69"/>
    </location>
</feature>
<dbReference type="InterPro" id="IPR046886">
    <property type="entry name" value="RsmE_MTase_dom"/>
</dbReference>
<comment type="subcellular location">
    <subcellularLocation>
        <location evidence="1 10">Cytoplasm</location>
    </subcellularLocation>
</comment>
<keyword evidence="7 10" id="KW-0949">S-adenosyl-L-methionine</keyword>
<evidence type="ECO:0000313" key="14">
    <source>
        <dbReference type="Proteomes" id="UP000002191"/>
    </source>
</evidence>
<dbReference type="GO" id="GO:0005737">
    <property type="term" value="C:cytoplasm"/>
    <property type="evidence" value="ECO:0007669"/>
    <property type="project" value="UniProtKB-SubCell"/>
</dbReference>